<organism evidence="3 4">
    <name type="scientific">Riccia fluitans</name>
    <dbReference type="NCBI Taxonomy" id="41844"/>
    <lineage>
        <taxon>Eukaryota</taxon>
        <taxon>Viridiplantae</taxon>
        <taxon>Streptophyta</taxon>
        <taxon>Embryophyta</taxon>
        <taxon>Marchantiophyta</taxon>
        <taxon>Marchantiopsida</taxon>
        <taxon>Marchantiidae</taxon>
        <taxon>Marchantiales</taxon>
        <taxon>Ricciaceae</taxon>
        <taxon>Riccia</taxon>
    </lineage>
</organism>
<protein>
    <recommendedName>
        <fullName evidence="2">NET domain-containing protein</fullName>
    </recommendedName>
</protein>
<feature type="compositionally biased region" description="Basic and acidic residues" evidence="1">
    <location>
        <begin position="580"/>
        <end position="641"/>
    </location>
</feature>
<dbReference type="InterPro" id="IPR052442">
    <property type="entry name" value="Env_Response_Regulator"/>
</dbReference>
<dbReference type="PANTHER" id="PTHR46136">
    <property type="entry name" value="TRANSCRIPTION FACTOR GTE8"/>
    <property type="match status" value="1"/>
</dbReference>
<dbReference type="PANTHER" id="PTHR46136:SF1">
    <property type="entry name" value="TRANSCRIPTION FACTOR GTE11-RELATED"/>
    <property type="match status" value="1"/>
</dbReference>
<feature type="region of interest" description="Disordered" evidence="1">
    <location>
        <begin position="573"/>
        <end position="744"/>
    </location>
</feature>
<evidence type="ECO:0000313" key="4">
    <source>
        <dbReference type="Proteomes" id="UP001605036"/>
    </source>
</evidence>
<dbReference type="Proteomes" id="UP001605036">
    <property type="component" value="Unassembled WGS sequence"/>
</dbReference>
<feature type="compositionally biased region" description="Low complexity" evidence="1">
    <location>
        <begin position="461"/>
        <end position="495"/>
    </location>
</feature>
<gene>
    <name evidence="3" type="ORF">R1flu_022077</name>
</gene>
<feature type="domain" description="NET" evidence="2">
    <location>
        <begin position="306"/>
        <end position="393"/>
    </location>
</feature>
<proteinExistence type="predicted"/>
<accession>A0ABD1ZU45</accession>
<dbReference type="PROSITE" id="PS51525">
    <property type="entry name" value="NET"/>
    <property type="match status" value="1"/>
</dbReference>
<feature type="compositionally biased region" description="Basic and acidic residues" evidence="1">
    <location>
        <begin position="310"/>
        <end position="321"/>
    </location>
</feature>
<dbReference type="Pfam" id="PF17035">
    <property type="entry name" value="BET"/>
    <property type="match status" value="1"/>
</dbReference>
<feature type="region of interest" description="Disordered" evidence="1">
    <location>
        <begin position="454"/>
        <end position="551"/>
    </location>
</feature>
<feature type="region of interest" description="Disordered" evidence="1">
    <location>
        <begin position="310"/>
        <end position="338"/>
    </location>
</feature>
<dbReference type="InterPro" id="IPR027353">
    <property type="entry name" value="NET_dom"/>
</dbReference>
<name>A0ABD1ZU45_9MARC</name>
<dbReference type="EMBL" id="JBHFFA010000001">
    <property type="protein sequence ID" value="KAL2653949.1"/>
    <property type="molecule type" value="Genomic_DNA"/>
</dbReference>
<reference evidence="3 4" key="1">
    <citation type="submission" date="2024-09" db="EMBL/GenBank/DDBJ databases">
        <title>Chromosome-scale assembly of Riccia fluitans.</title>
        <authorList>
            <person name="Paukszto L."/>
            <person name="Sawicki J."/>
            <person name="Karawczyk K."/>
            <person name="Piernik-Szablinska J."/>
            <person name="Szczecinska M."/>
            <person name="Mazdziarz M."/>
        </authorList>
    </citation>
    <scope>NUCLEOTIDE SEQUENCE [LARGE SCALE GENOMIC DNA]</scope>
    <source>
        <strain evidence="3">Rf_01</strain>
        <tissue evidence="3">Aerial parts of the thallus</tissue>
    </source>
</reference>
<evidence type="ECO:0000259" key="2">
    <source>
        <dbReference type="PROSITE" id="PS51525"/>
    </source>
</evidence>
<feature type="compositionally biased region" description="Basic and acidic residues" evidence="1">
    <location>
        <begin position="536"/>
        <end position="551"/>
    </location>
</feature>
<dbReference type="InterPro" id="IPR038336">
    <property type="entry name" value="NET_sf"/>
</dbReference>
<sequence length="744" mass="81427">MVGVHEFHPVEGIGIARFRGLEVSLGEDRAHGAVVVVKTVEVEESGFVVFCRPSAESCGVSGALVGYGGRRSTENFAPVKRIERPVKGSFSLRRVREPAGWEIGIDDCKKKVSSRRRVASFRFLKAEAGFRLIEVSGSFLQAMMEGPFVMSTGLAVGLKRKSMSLNGDVLKATHDGLVDVNPFSRDAYSREERRELRKKLRLHLEQVQGVASKILARQEELTKVPCVVYPESQLSRTQNGGPLQKEIKLVPATMLDEPHRVQNQRESRLARQPSVVVTSDVMVGAPDASGRDKRMPKANQMYINSEFVSGKDKMPVTEKSKSKPGGGSKRLGSVKVEACDSKKQKTEIIKKRKPTLSHNDDEIEIDIDSLDNDTLWELDRFVSNCMKSRGKLKKAGMNKLGSAPTSVPGSRSEKPVPIVEIITENPPIASNAEGRDEDVTDAPIVADPAGAIHEKEKESAEAGPMASSSSGGSTSDSGSGSSSSDPDSASSSGSDCEADDAPRPPSAPKDGEATRNVAEAQEEPVLAKLPLASQQDSRDSQESQMERQLSPEKLLRAALLRGRFADTILKAQEKTLTQNKNEKLDPEKVKRDREELEKRQKEEKARLHAEAKAAEAARRKAEVEAAHEAKRKREAEREAARRQLQQMEKTVEIDENSEILKDLEMLRTASMDHLPSSGEDSPDSDSPDGLPDFALQGGNPLERLGLFMKNDEDDEDEEEHVAAERNTSRGGADCVGDVEEGEID</sequence>
<evidence type="ECO:0000256" key="1">
    <source>
        <dbReference type="SAM" id="MobiDB-lite"/>
    </source>
</evidence>
<feature type="region of interest" description="Disordered" evidence="1">
    <location>
        <begin position="422"/>
        <end position="441"/>
    </location>
</feature>
<evidence type="ECO:0000313" key="3">
    <source>
        <dbReference type="EMBL" id="KAL2653949.1"/>
    </source>
</evidence>
<keyword evidence="4" id="KW-1185">Reference proteome</keyword>
<comment type="caution">
    <text evidence="3">The sequence shown here is derived from an EMBL/GenBank/DDBJ whole genome shotgun (WGS) entry which is preliminary data.</text>
</comment>
<dbReference type="AlphaFoldDB" id="A0ABD1ZU45"/>
<dbReference type="Gene3D" id="1.20.1270.220">
    <property type="match status" value="1"/>
</dbReference>